<dbReference type="SUPFAM" id="SSF53335">
    <property type="entry name" value="S-adenosyl-L-methionine-dependent methyltransferases"/>
    <property type="match status" value="1"/>
</dbReference>
<dbReference type="InterPro" id="IPR029063">
    <property type="entry name" value="SAM-dependent_MTases_sf"/>
</dbReference>
<sequence>MQNLYWKILFQPLMNRRLGNESVQRLRREVLAQVYGEVLEIGFGSGLNLACYPPGIRSMNAIDILPLQTPHPASGIRIQYQIMSAEKLAFPDASFDSVVRTFTLCSIPDAESALREITRVLKPQGRFFFLEHGKSQNRCIAALQNLLNPFYNILACGCNINRDMLKIIAACGLTLQTSKVDQCGLPFSGLYFSGIAVKKGDPC</sequence>
<dbReference type="STRING" id="360412.LARV_01600"/>
<dbReference type="PANTHER" id="PTHR45036">
    <property type="entry name" value="METHYLTRANSFERASE LIKE 7B"/>
    <property type="match status" value="1"/>
</dbReference>
<evidence type="ECO:0000313" key="2">
    <source>
        <dbReference type="EMBL" id="GAP13842.1"/>
    </source>
</evidence>
<dbReference type="RefSeq" id="WP_075073149.1">
    <property type="nucleotide sequence ID" value="NZ_DF967972.1"/>
</dbReference>
<proteinExistence type="predicted"/>
<evidence type="ECO:0000259" key="1">
    <source>
        <dbReference type="Pfam" id="PF08241"/>
    </source>
</evidence>
<dbReference type="EMBL" id="DF967972">
    <property type="protein sequence ID" value="GAP13842.1"/>
    <property type="molecule type" value="Genomic_DNA"/>
</dbReference>
<dbReference type="InterPro" id="IPR013216">
    <property type="entry name" value="Methyltransf_11"/>
</dbReference>
<dbReference type="InterPro" id="IPR052356">
    <property type="entry name" value="Thiol_S-MT"/>
</dbReference>
<organism evidence="2">
    <name type="scientific">Longilinea arvoryzae</name>
    <dbReference type="NCBI Taxonomy" id="360412"/>
    <lineage>
        <taxon>Bacteria</taxon>
        <taxon>Bacillati</taxon>
        <taxon>Chloroflexota</taxon>
        <taxon>Anaerolineae</taxon>
        <taxon>Anaerolineales</taxon>
        <taxon>Anaerolineaceae</taxon>
        <taxon>Longilinea</taxon>
    </lineage>
</organism>
<gene>
    <name evidence="2" type="ORF">LARV_01600</name>
</gene>
<dbReference type="CDD" id="cd02440">
    <property type="entry name" value="AdoMet_MTases"/>
    <property type="match status" value="1"/>
</dbReference>
<feature type="domain" description="Methyltransferase type 11" evidence="1">
    <location>
        <begin position="39"/>
        <end position="129"/>
    </location>
</feature>
<dbReference type="Proteomes" id="UP000055060">
    <property type="component" value="Unassembled WGS sequence"/>
</dbReference>
<dbReference type="AlphaFoldDB" id="A0A0S7BI77"/>
<dbReference type="GO" id="GO:0008757">
    <property type="term" value="F:S-adenosylmethionine-dependent methyltransferase activity"/>
    <property type="evidence" value="ECO:0007669"/>
    <property type="project" value="InterPro"/>
</dbReference>
<keyword evidence="2" id="KW-0489">Methyltransferase</keyword>
<dbReference type="PANTHER" id="PTHR45036:SF1">
    <property type="entry name" value="METHYLTRANSFERASE LIKE 7A"/>
    <property type="match status" value="1"/>
</dbReference>
<accession>A0A0S7BI77</accession>
<evidence type="ECO:0000313" key="3">
    <source>
        <dbReference type="Proteomes" id="UP000055060"/>
    </source>
</evidence>
<reference evidence="2" key="1">
    <citation type="submission" date="2015-07" db="EMBL/GenBank/DDBJ databases">
        <title>Draft Genome Sequences of Anaerolinea thermolimosa IMO-1, Bellilinea caldifistulae GOMI-1, Leptolinea tardivitalis YMTK-2, Levilinea saccharolytica KIBI-1,Longilinea arvoryzae KOME-1, Previously Described as Members of the Anaerolineaceae (Chloroflexi).</title>
        <authorList>
            <person name="Sekiguchi Y."/>
            <person name="Ohashi A."/>
            <person name="Matsuura N."/>
            <person name="Tourlousse M.D."/>
        </authorList>
    </citation>
    <scope>NUCLEOTIDE SEQUENCE [LARGE SCALE GENOMIC DNA]</scope>
    <source>
        <strain evidence="2">KOME-1</strain>
    </source>
</reference>
<dbReference type="Gene3D" id="3.40.50.150">
    <property type="entry name" value="Vaccinia Virus protein VP39"/>
    <property type="match status" value="1"/>
</dbReference>
<name>A0A0S7BI77_9CHLR</name>
<keyword evidence="2" id="KW-0808">Transferase</keyword>
<protein>
    <submittedName>
        <fullName evidence="2">Methylase</fullName>
    </submittedName>
</protein>
<dbReference type="GO" id="GO:0032259">
    <property type="term" value="P:methylation"/>
    <property type="evidence" value="ECO:0007669"/>
    <property type="project" value="UniProtKB-KW"/>
</dbReference>
<dbReference type="OrthoDB" id="9772751at2"/>
<dbReference type="Pfam" id="PF08241">
    <property type="entry name" value="Methyltransf_11"/>
    <property type="match status" value="1"/>
</dbReference>
<keyword evidence="3" id="KW-1185">Reference proteome</keyword>